<dbReference type="PANTHER" id="PTHR32133:SF362">
    <property type="entry name" value="F-BOX DOMAIN-CONTAINING PROTEIN"/>
    <property type="match status" value="1"/>
</dbReference>
<evidence type="ECO:0000313" key="3">
    <source>
        <dbReference type="Proteomes" id="UP000324897"/>
    </source>
</evidence>
<organism evidence="2 3">
    <name type="scientific">Eragrostis curvula</name>
    <name type="common">weeping love grass</name>
    <dbReference type="NCBI Taxonomy" id="38414"/>
    <lineage>
        <taxon>Eukaryota</taxon>
        <taxon>Viridiplantae</taxon>
        <taxon>Streptophyta</taxon>
        <taxon>Embryophyta</taxon>
        <taxon>Tracheophyta</taxon>
        <taxon>Spermatophyta</taxon>
        <taxon>Magnoliopsida</taxon>
        <taxon>Liliopsida</taxon>
        <taxon>Poales</taxon>
        <taxon>Poaceae</taxon>
        <taxon>PACMAD clade</taxon>
        <taxon>Chloridoideae</taxon>
        <taxon>Eragrostideae</taxon>
        <taxon>Eragrostidinae</taxon>
        <taxon>Eragrostis</taxon>
    </lineage>
</organism>
<name>A0A5J9VWN7_9POAL</name>
<feature type="domain" description="F-box" evidence="1">
    <location>
        <begin position="10"/>
        <end position="44"/>
    </location>
</feature>
<accession>A0A5J9VWN7</accession>
<protein>
    <recommendedName>
        <fullName evidence="1">F-box domain-containing protein</fullName>
    </recommendedName>
</protein>
<reference evidence="2 3" key="1">
    <citation type="journal article" date="2019" name="Sci. Rep.">
        <title>A high-quality genome of Eragrostis curvula grass provides insights into Poaceae evolution and supports new strategies to enhance forage quality.</title>
        <authorList>
            <person name="Carballo J."/>
            <person name="Santos B.A.C.M."/>
            <person name="Zappacosta D."/>
            <person name="Garbus I."/>
            <person name="Selva J.P."/>
            <person name="Gallo C.A."/>
            <person name="Diaz A."/>
            <person name="Albertini E."/>
            <person name="Caccamo M."/>
            <person name="Echenique V."/>
        </authorList>
    </citation>
    <scope>NUCLEOTIDE SEQUENCE [LARGE SCALE GENOMIC DNA]</scope>
    <source>
        <strain evidence="3">cv. Victoria</strain>
        <tissue evidence="2">Leaf</tissue>
    </source>
</reference>
<dbReference type="InterPro" id="IPR036047">
    <property type="entry name" value="F-box-like_dom_sf"/>
</dbReference>
<dbReference type="EMBL" id="RWGY01000007">
    <property type="protein sequence ID" value="TVU40348.1"/>
    <property type="molecule type" value="Genomic_DNA"/>
</dbReference>
<dbReference type="PANTHER" id="PTHR32133">
    <property type="entry name" value="OS07G0120400 PROTEIN"/>
    <property type="match status" value="1"/>
</dbReference>
<gene>
    <name evidence="2" type="ORF">EJB05_13809</name>
</gene>
<dbReference type="Gramene" id="TVU40348">
    <property type="protein sequence ID" value="TVU40348"/>
    <property type="gene ID" value="EJB05_13809"/>
</dbReference>
<dbReference type="Pfam" id="PF00646">
    <property type="entry name" value="F-box"/>
    <property type="match status" value="1"/>
</dbReference>
<evidence type="ECO:0000313" key="2">
    <source>
        <dbReference type="EMBL" id="TVU40348.1"/>
    </source>
</evidence>
<dbReference type="Proteomes" id="UP000324897">
    <property type="component" value="Chromosome 4"/>
</dbReference>
<proteinExistence type="predicted"/>
<dbReference type="AlphaFoldDB" id="A0A5J9VWN7"/>
<sequence length="386" mass="42949">MPPPPVALMEELIEEILLRFPPDDPAPLFRAALVCKAWCRLISAAAFRRRFRKIHRTPPLLGLICLGGGTSSLTGFSIEKTQFTPTSTFRLPSAKISNWRVIDALHGRILFRDMVSLGSSGCSEFVVWSPITGGEVRRLPMPCLRSMSWSAALLCASTVCDDHHLDCGYGAFAVVLVATHSNKGLTSVYIYSSEQHVWSEPISNQDWSVQVIGGAGGSTAIVGKTVYFRCVHERTSKLLAHELCKQQLSFVSLPSVGRIDVYDSFALKKADEGKLGLLMVREDAKLSMWSREAAPDGDADWTLQRVFELDKMLPPWVLWYHYKLFAAPSSNDVFVLKVDGLLFTLDLKSGRVTELLLHGWRADKDISHVFPYISFCIPCIVCPKDT</sequence>
<dbReference type="SUPFAM" id="SSF81383">
    <property type="entry name" value="F-box domain"/>
    <property type="match status" value="1"/>
</dbReference>
<evidence type="ECO:0000259" key="1">
    <source>
        <dbReference type="Pfam" id="PF00646"/>
    </source>
</evidence>
<keyword evidence="3" id="KW-1185">Reference proteome</keyword>
<dbReference type="InterPro" id="IPR001810">
    <property type="entry name" value="F-box_dom"/>
</dbReference>
<comment type="caution">
    <text evidence="2">The sequence shown here is derived from an EMBL/GenBank/DDBJ whole genome shotgun (WGS) entry which is preliminary data.</text>
</comment>
<feature type="non-terminal residue" evidence="2">
    <location>
        <position position="1"/>
    </location>
</feature>